<reference evidence="2" key="1">
    <citation type="submission" date="2011-02" db="EMBL/GenBank/DDBJ databases">
        <authorList>
            <person name="Aslett M."/>
        </authorList>
    </citation>
    <scope>NUCLEOTIDE SEQUENCE</scope>
    <source>
        <strain evidence="2">Liverpool</strain>
    </source>
</reference>
<organism evidence="2 4">
    <name type="scientific">Neospora caninum (strain Liverpool)</name>
    <dbReference type="NCBI Taxonomy" id="572307"/>
    <lineage>
        <taxon>Eukaryota</taxon>
        <taxon>Sar</taxon>
        <taxon>Alveolata</taxon>
        <taxon>Apicomplexa</taxon>
        <taxon>Conoidasida</taxon>
        <taxon>Coccidia</taxon>
        <taxon>Eucoccidiorida</taxon>
        <taxon>Eimeriorina</taxon>
        <taxon>Sarcocystidae</taxon>
        <taxon>Neospora</taxon>
    </lineage>
</organism>
<reference evidence="2" key="2">
    <citation type="submission" date="2011-03" db="EMBL/GenBank/DDBJ databases">
        <title>Comparative genomics and transcriptomics of Neospora caninum and Toxoplasma gondii.</title>
        <authorList>
            <person name="Reid A.J."/>
            <person name="Sohal A."/>
            <person name="Harris D."/>
            <person name="Quail M."/>
            <person name="Sanders M."/>
            <person name="Berriman M."/>
            <person name="Wastling J.M."/>
            <person name="Pain A."/>
        </authorList>
    </citation>
    <scope>NUCLEOTIDE SEQUENCE</scope>
    <source>
        <strain evidence="2">Liverpool</strain>
    </source>
</reference>
<feature type="compositionally biased region" description="Pro residues" evidence="1">
    <location>
        <begin position="1"/>
        <end position="15"/>
    </location>
</feature>
<dbReference type="AlphaFoldDB" id="F0VEI9"/>
<feature type="region of interest" description="Disordered" evidence="1">
    <location>
        <begin position="398"/>
        <end position="429"/>
    </location>
</feature>
<evidence type="ECO:0000313" key="4">
    <source>
        <dbReference type="Proteomes" id="UP000007494"/>
    </source>
</evidence>
<feature type="compositionally biased region" description="Polar residues" evidence="1">
    <location>
        <begin position="22"/>
        <end position="32"/>
    </location>
</feature>
<dbReference type="EMBL" id="FR823387">
    <property type="protein sequence ID" value="CBZ52133.1"/>
    <property type="molecule type" value="Genomic_DNA"/>
</dbReference>
<feature type="region of interest" description="Disordered" evidence="1">
    <location>
        <begin position="116"/>
        <end position="150"/>
    </location>
</feature>
<dbReference type="Proteomes" id="UP000007494">
    <property type="component" value="Chromosome VI"/>
</dbReference>
<reference evidence="3" key="4">
    <citation type="journal article" date="2015" name="PLoS ONE">
        <title>Comprehensive Evaluation of Toxoplasma gondii VEG and Neospora caninum LIV Genomes with Tachyzoite Stage Transcriptome and Proteome Defines Novel Transcript Features.</title>
        <authorList>
            <person name="Ramaprasad A."/>
            <person name="Mourier T."/>
            <person name="Naeem R."/>
            <person name="Malas T.B."/>
            <person name="Moussa E."/>
            <person name="Panigrahi A."/>
            <person name="Vermont S.J."/>
            <person name="Otto T.D."/>
            <person name="Wastling J."/>
            <person name="Pain A."/>
        </authorList>
    </citation>
    <scope>NUCLEOTIDE SEQUENCE</scope>
    <source>
        <strain evidence="3">Liverpool</strain>
    </source>
</reference>
<protein>
    <submittedName>
        <fullName evidence="2">Uncharacterized protein</fullName>
    </submittedName>
</protein>
<evidence type="ECO:0000256" key="1">
    <source>
        <dbReference type="SAM" id="MobiDB-lite"/>
    </source>
</evidence>
<sequence length="495" mass="52117">MAEPSVPVPPCPVSQPAPATSRAPQDSATSDSTVRKHVHRTATGDRGGRRITEAGFFSSLLQRLSFGLASCSDVRRGQDGLGELLVAESPPGDASACTLPSSFFRNTDDDWLPVACGRPARAPPSKTPEGLLSQAGGEEDLSSSNESSAHEATNSPLSACEFLPRHCLCAQPFAVGTPACTVPFSSCLSRADFHSCLPPPTSPDTSSASFCEKAHFLNVPLSSRHPESHASSPPAASSLPHAVPVSDAVATEGRDCRHSTSSGLWLTPIPAESVSPKLSMSASTINAADGLRPTAASVCPHDTASSRPTEMHIPSNRLAPASGSAEEPAQSPGRWRAAEESGGLSEEATVSYIGRGSVHAYATFVQGRRPEPYTPDRDGIFSEEAEVFPPCSSSCGGIFSPQSSSEGGTSSTRSSRRRERGTEEGRTASDACCVGQTRADDGRQTFGVFKIAFDVYQGCRATHIDDNEVSLIGDPLFKERRPKVEDLVLISSRHT</sequence>
<dbReference type="RefSeq" id="XP_003882165.1">
    <property type="nucleotide sequence ID" value="XM_003882116.1"/>
</dbReference>
<dbReference type="EMBL" id="LN714480">
    <property type="protein sequence ID" value="CEL66095.1"/>
    <property type="molecule type" value="Genomic_DNA"/>
</dbReference>
<feature type="region of interest" description="Disordered" evidence="1">
    <location>
        <begin position="1"/>
        <end position="49"/>
    </location>
</feature>
<reference evidence="4" key="3">
    <citation type="journal article" date="2012" name="PLoS Pathog.">
        <title>Comparative genomics of the apicomplexan parasites Toxoplasma gondii and Neospora caninum: Coccidia differing in host range and transmission strategy.</title>
        <authorList>
            <person name="Reid A.J."/>
            <person name="Vermont S.J."/>
            <person name="Cotton J.A."/>
            <person name="Harris D."/>
            <person name="Hill-Cawthorne G.A."/>
            <person name="Konen-Waisman S."/>
            <person name="Latham S.M."/>
            <person name="Mourier T."/>
            <person name="Norton R."/>
            <person name="Quail M.A."/>
            <person name="Sanders M."/>
            <person name="Shanmugam D."/>
            <person name="Sohal A."/>
            <person name="Wasmuth J.D."/>
            <person name="Brunk B."/>
            <person name="Grigg M.E."/>
            <person name="Howard J.C."/>
            <person name="Parkinson J."/>
            <person name="Roos D.S."/>
            <person name="Trees A.J."/>
            <person name="Berriman M."/>
            <person name="Pain A."/>
            <person name="Wastling J.M."/>
        </authorList>
    </citation>
    <scope>NUCLEOTIDE SEQUENCE [LARGE SCALE GENOMIC DNA]</scope>
    <source>
        <strain evidence="4">Liverpool</strain>
    </source>
</reference>
<gene>
    <name evidence="3" type="ORF">BN1204_019220</name>
    <name evidence="2" type="ORF">NCLIV_019220</name>
</gene>
<proteinExistence type="predicted"/>
<feature type="compositionally biased region" description="Low complexity" evidence="1">
    <location>
        <begin position="229"/>
        <end position="241"/>
    </location>
</feature>
<evidence type="ECO:0000313" key="3">
    <source>
        <dbReference type="EMBL" id="CEL66095.1"/>
    </source>
</evidence>
<dbReference type="VEuPathDB" id="ToxoDB:NCLIV_019220"/>
<accession>F0VEI9</accession>
<dbReference type="OMA" id="VYQGCRA"/>
<keyword evidence="4" id="KW-1185">Reference proteome</keyword>
<feature type="compositionally biased region" description="Low complexity" evidence="1">
    <location>
        <begin position="403"/>
        <end position="413"/>
    </location>
</feature>
<dbReference type="GeneID" id="13444999"/>
<evidence type="ECO:0000313" key="2">
    <source>
        <dbReference type="EMBL" id="CBZ52133.1"/>
    </source>
</evidence>
<dbReference type="InParanoid" id="F0VEI9"/>
<dbReference type="OrthoDB" id="330141at2759"/>
<name>F0VEI9_NEOCL</name>
<feature type="region of interest" description="Disordered" evidence="1">
    <location>
        <begin position="298"/>
        <end position="342"/>
    </location>
</feature>
<feature type="region of interest" description="Disordered" evidence="1">
    <location>
        <begin position="222"/>
        <end position="241"/>
    </location>
</feature>
<dbReference type="eggNOG" id="ENOG502R0BJ">
    <property type="taxonomic scope" value="Eukaryota"/>
</dbReference>